<dbReference type="EMBL" id="CAFBMK010000321">
    <property type="protein sequence ID" value="CAB4949068.1"/>
    <property type="molecule type" value="Genomic_DNA"/>
</dbReference>
<evidence type="ECO:0000256" key="1">
    <source>
        <dbReference type="SAM" id="MobiDB-lite"/>
    </source>
</evidence>
<organism evidence="3">
    <name type="scientific">freshwater metagenome</name>
    <dbReference type="NCBI Taxonomy" id="449393"/>
    <lineage>
        <taxon>unclassified sequences</taxon>
        <taxon>metagenomes</taxon>
        <taxon>ecological metagenomes</taxon>
    </lineage>
</organism>
<evidence type="ECO:0000256" key="2">
    <source>
        <dbReference type="SAM" id="Phobius"/>
    </source>
</evidence>
<protein>
    <submittedName>
        <fullName evidence="3">Unannotated protein</fullName>
    </submittedName>
</protein>
<feature type="transmembrane region" description="Helical" evidence="2">
    <location>
        <begin position="214"/>
        <end position="243"/>
    </location>
</feature>
<keyword evidence="2" id="KW-0472">Membrane</keyword>
<feature type="region of interest" description="Disordered" evidence="1">
    <location>
        <begin position="315"/>
        <end position="334"/>
    </location>
</feature>
<proteinExistence type="predicted"/>
<feature type="transmembrane region" description="Helical" evidence="2">
    <location>
        <begin position="290"/>
        <end position="307"/>
    </location>
</feature>
<evidence type="ECO:0000313" key="3">
    <source>
        <dbReference type="EMBL" id="CAB4949068.1"/>
    </source>
</evidence>
<dbReference type="PANTHER" id="PTHR35337">
    <property type="entry name" value="SLR1478 PROTEIN"/>
    <property type="match status" value="1"/>
</dbReference>
<feature type="compositionally biased region" description="Low complexity" evidence="1">
    <location>
        <begin position="315"/>
        <end position="324"/>
    </location>
</feature>
<dbReference type="InterPro" id="IPR002798">
    <property type="entry name" value="SpoIIM-like"/>
</dbReference>
<reference evidence="3" key="1">
    <citation type="submission" date="2020-05" db="EMBL/GenBank/DDBJ databases">
        <authorList>
            <person name="Chiriac C."/>
            <person name="Salcher M."/>
            <person name="Ghai R."/>
            <person name="Kavagutti S V."/>
        </authorList>
    </citation>
    <scope>NUCLEOTIDE SEQUENCE</scope>
</reference>
<accession>A0A6J7JZC0</accession>
<feature type="transmembrane region" description="Helical" evidence="2">
    <location>
        <begin position="263"/>
        <end position="283"/>
    </location>
</feature>
<gene>
    <name evidence="3" type="ORF">UFOPK3564_03389</name>
</gene>
<dbReference type="Pfam" id="PF01944">
    <property type="entry name" value="SpoIIM"/>
    <property type="match status" value="1"/>
</dbReference>
<feature type="transmembrane region" description="Helical" evidence="2">
    <location>
        <begin position="174"/>
        <end position="207"/>
    </location>
</feature>
<dbReference type="PANTHER" id="PTHR35337:SF1">
    <property type="entry name" value="SLR1478 PROTEIN"/>
    <property type="match status" value="1"/>
</dbReference>
<sequence length="334" mass="34424">MTLSRFLADRTPSWDALEGLLRRAGSRPERLGTDGVLQLGAAYRAAAADLAHARRAYPGDPVVGRLELLVRRARSLVYARSGARGSARDFLTRDYWVLVRALGRWIGVASLALLGTALVVGVWAALDPAVAASLVPGDFIDGAAPPTTGDRGLASSESAAFSSQLFTNNIRVTFMAFVAGLLCVVPGVLIVAYNGAILGAVMGVAAANGNLDDVLHLIVAHGVLELTCIVVAAGAGMAVGWVVVDPGGGTRRAAVRDVARPTVLVVLGTMPFLVVCGIVEGFVSPAGWSAVAVTALGVGLGAAYWAAVVRRGAPGAPATARRGGQSTPRRFARR</sequence>
<dbReference type="AlphaFoldDB" id="A0A6J7JZC0"/>
<feature type="transmembrane region" description="Helical" evidence="2">
    <location>
        <begin position="105"/>
        <end position="126"/>
    </location>
</feature>
<name>A0A6J7JZC0_9ZZZZ</name>
<keyword evidence="2" id="KW-1133">Transmembrane helix</keyword>
<keyword evidence="2" id="KW-0812">Transmembrane</keyword>